<reference evidence="1 2" key="1">
    <citation type="submission" date="2023-12" db="EMBL/GenBank/DDBJ databases">
        <title>A high-quality genome assembly for Dillenia turbinata (Dilleniales).</title>
        <authorList>
            <person name="Chanderbali A."/>
        </authorList>
    </citation>
    <scope>NUCLEOTIDE SEQUENCE [LARGE SCALE GENOMIC DNA]</scope>
    <source>
        <strain evidence="1">LSX21</strain>
        <tissue evidence="1">Leaf</tissue>
    </source>
</reference>
<name>A0AAN8VPK1_9MAGN</name>
<accession>A0AAN8VPK1</accession>
<gene>
    <name evidence="1" type="ORF">RJ641_031167</name>
</gene>
<dbReference type="EMBL" id="JBAMMX010000006">
    <property type="protein sequence ID" value="KAK6937659.1"/>
    <property type="molecule type" value="Genomic_DNA"/>
</dbReference>
<dbReference type="Proteomes" id="UP001370490">
    <property type="component" value="Unassembled WGS sequence"/>
</dbReference>
<organism evidence="1 2">
    <name type="scientific">Dillenia turbinata</name>
    <dbReference type="NCBI Taxonomy" id="194707"/>
    <lineage>
        <taxon>Eukaryota</taxon>
        <taxon>Viridiplantae</taxon>
        <taxon>Streptophyta</taxon>
        <taxon>Embryophyta</taxon>
        <taxon>Tracheophyta</taxon>
        <taxon>Spermatophyta</taxon>
        <taxon>Magnoliopsida</taxon>
        <taxon>eudicotyledons</taxon>
        <taxon>Gunneridae</taxon>
        <taxon>Pentapetalae</taxon>
        <taxon>Dilleniales</taxon>
        <taxon>Dilleniaceae</taxon>
        <taxon>Dillenia</taxon>
    </lineage>
</organism>
<dbReference type="AlphaFoldDB" id="A0AAN8VPK1"/>
<evidence type="ECO:0000313" key="1">
    <source>
        <dbReference type="EMBL" id="KAK6937659.1"/>
    </source>
</evidence>
<keyword evidence="2" id="KW-1185">Reference proteome</keyword>
<evidence type="ECO:0000313" key="2">
    <source>
        <dbReference type="Proteomes" id="UP001370490"/>
    </source>
</evidence>
<comment type="caution">
    <text evidence="1">The sequence shown here is derived from an EMBL/GenBank/DDBJ whole genome shotgun (WGS) entry which is preliminary data.</text>
</comment>
<proteinExistence type="predicted"/>
<sequence length="64" mass="6907">MEQVVLLDEGAMGAEADSLNSSVLLEARAMSQDERGTDAALKVSLHEAERIMSSQNKVFEGPDK</sequence>
<protein>
    <submittedName>
        <fullName evidence="1">Uncharacterized protein</fullName>
    </submittedName>
</protein>